<feature type="region of interest" description="Disordered" evidence="1">
    <location>
        <begin position="1"/>
        <end position="20"/>
    </location>
</feature>
<dbReference type="AlphaFoldDB" id="A0A3N4K9M7"/>
<keyword evidence="2" id="KW-0472">Membrane</keyword>
<dbReference type="OrthoDB" id="5342924at2759"/>
<evidence type="ECO:0000313" key="4">
    <source>
        <dbReference type="Proteomes" id="UP000277580"/>
    </source>
</evidence>
<feature type="transmembrane region" description="Helical" evidence="2">
    <location>
        <begin position="128"/>
        <end position="153"/>
    </location>
</feature>
<accession>A0A3N4K9M7</accession>
<evidence type="ECO:0000313" key="3">
    <source>
        <dbReference type="EMBL" id="RPB07227.1"/>
    </source>
</evidence>
<organism evidence="3 4">
    <name type="scientific">Morchella conica CCBAS932</name>
    <dbReference type="NCBI Taxonomy" id="1392247"/>
    <lineage>
        <taxon>Eukaryota</taxon>
        <taxon>Fungi</taxon>
        <taxon>Dikarya</taxon>
        <taxon>Ascomycota</taxon>
        <taxon>Pezizomycotina</taxon>
        <taxon>Pezizomycetes</taxon>
        <taxon>Pezizales</taxon>
        <taxon>Morchellaceae</taxon>
        <taxon>Morchella</taxon>
    </lineage>
</organism>
<gene>
    <name evidence="3" type="ORF">P167DRAFT_549920</name>
</gene>
<evidence type="ECO:0000256" key="1">
    <source>
        <dbReference type="SAM" id="MobiDB-lite"/>
    </source>
</evidence>
<proteinExistence type="predicted"/>
<feature type="compositionally biased region" description="Polar residues" evidence="1">
    <location>
        <begin position="10"/>
        <end position="20"/>
    </location>
</feature>
<feature type="region of interest" description="Disordered" evidence="1">
    <location>
        <begin position="332"/>
        <end position="358"/>
    </location>
</feature>
<dbReference type="InParanoid" id="A0A3N4K9M7"/>
<feature type="transmembrane region" description="Helical" evidence="2">
    <location>
        <begin position="499"/>
        <end position="518"/>
    </location>
</feature>
<name>A0A3N4K9M7_9PEZI</name>
<keyword evidence="2" id="KW-0812">Transmembrane</keyword>
<evidence type="ECO:0000256" key="2">
    <source>
        <dbReference type="SAM" id="Phobius"/>
    </source>
</evidence>
<feature type="compositionally biased region" description="Polar residues" evidence="1">
    <location>
        <begin position="342"/>
        <end position="358"/>
    </location>
</feature>
<feature type="transmembrane region" description="Helical" evidence="2">
    <location>
        <begin position="51"/>
        <end position="75"/>
    </location>
</feature>
<protein>
    <submittedName>
        <fullName evidence="3">Uncharacterized protein</fullName>
    </submittedName>
</protein>
<reference evidence="3 4" key="1">
    <citation type="journal article" date="2018" name="Nat. Ecol. Evol.">
        <title>Pezizomycetes genomes reveal the molecular basis of ectomycorrhizal truffle lifestyle.</title>
        <authorList>
            <person name="Murat C."/>
            <person name="Payen T."/>
            <person name="Noel B."/>
            <person name="Kuo A."/>
            <person name="Morin E."/>
            <person name="Chen J."/>
            <person name="Kohler A."/>
            <person name="Krizsan K."/>
            <person name="Balestrini R."/>
            <person name="Da Silva C."/>
            <person name="Montanini B."/>
            <person name="Hainaut M."/>
            <person name="Levati E."/>
            <person name="Barry K.W."/>
            <person name="Belfiori B."/>
            <person name="Cichocki N."/>
            <person name="Clum A."/>
            <person name="Dockter R.B."/>
            <person name="Fauchery L."/>
            <person name="Guy J."/>
            <person name="Iotti M."/>
            <person name="Le Tacon F."/>
            <person name="Lindquist E.A."/>
            <person name="Lipzen A."/>
            <person name="Malagnac F."/>
            <person name="Mello A."/>
            <person name="Molinier V."/>
            <person name="Miyauchi S."/>
            <person name="Poulain J."/>
            <person name="Riccioni C."/>
            <person name="Rubini A."/>
            <person name="Sitrit Y."/>
            <person name="Splivallo R."/>
            <person name="Traeger S."/>
            <person name="Wang M."/>
            <person name="Zifcakova L."/>
            <person name="Wipf D."/>
            <person name="Zambonelli A."/>
            <person name="Paolocci F."/>
            <person name="Nowrousian M."/>
            <person name="Ottonello S."/>
            <person name="Baldrian P."/>
            <person name="Spatafora J.W."/>
            <person name="Henrissat B."/>
            <person name="Nagy L.G."/>
            <person name="Aury J.M."/>
            <person name="Wincker P."/>
            <person name="Grigoriev I.V."/>
            <person name="Bonfante P."/>
            <person name="Martin F.M."/>
        </authorList>
    </citation>
    <scope>NUCLEOTIDE SEQUENCE [LARGE SCALE GENOMIC DNA]</scope>
    <source>
        <strain evidence="3 4">CCBAS932</strain>
    </source>
</reference>
<dbReference type="EMBL" id="ML119190">
    <property type="protein sequence ID" value="RPB07227.1"/>
    <property type="molecule type" value="Genomic_DNA"/>
</dbReference>
<sequence length="592" mass="65662">MSNTDHEKGQSQSQGNETPNQGRICQWLRYRIKPTKKALSNDWYGPKATEIVLGVAVGCAKIHEILIVLGLFNIARQAIQRELTQGGILLGLLGVEKSLSTVVFLFSPEFRAALKYGFSSSGGPQKRIRHMVGVIFVVCSLCTVVGPSSYVMVVPKFGWFEDKPLKLSGAAYTYGSRCYPYIMINPALGTLEGTNWDHYNNAIFASPFPTYNFWQSLENADSSASVINGDSITIDGILAREDKMRTKYEGSPTQIVTDITEISLKTVLGSGSDAVNITKIWITECFVETNSNFTDTILIVLANDASDNSLIVCSNEATMRNAEAISTSVDASDSSKFHPSEFRNSSNHDYFPSQNSSSPPRKLLYHKEWLDYIHNFTYVSDNGNYKYANDSKQAAPVPRDMLKLPRNRDLDLWTEGFGQFAWGHKSTPDATQFELAIGGSFLSVISRIMPSDTQYTSLLDVQLSINRTAPNADYIDYSFRKSSRSLIVFTVTDGKTPKILSMVVLLLHILIAILGSFWQWRQGGIIKAWGRLRSTGLYALGEEKMVDTYKYGASRGELKEIVTPVPSSLPFGSSTLSVDSSSSRVDIFTPHR</sequence>
<keyword evidence="4" id="KW-1185">Reference proteome</keyword>
<keyword evidence="2" id="KW-1133">Transmembrane helix</keyword>
<dbReference type="Proteomes" id="UP000277580">
    <property type="component" value="Unassembled WGS sequence"/>
</dbReference>